<accession>A0A166Y986</accession>
<sequence length="307" mass="34426">MRKALLTSSEVSALVSIVVVVEAKLQYNVIILTNLVLLFTLALFLSGYALQQRTLQDLRVAIRPGHIRPSPKAHLPNYFKRETVQLQDGTVVVKESLADQDEKARIAQKYELRQEKKPKTRSRSRSKSGTKAEPETKKTGEVGPEPEPQPQVKIEAQNSEAKKQATEEQLLMLEVIEKHAAQQAWGVDHPDPLAKNPLPITRAELLAARPHHGDEWKENGGELYQGEANNHWRLMTKKAAKWSHNSWSASSPRSVRAVRAVDLYDDGWRACLRELYTKKTQNKVRQEGTSDGDAKALGSIVMPLALP</sequence>
<evidence type="ECO:0000313" key="3">
    <source>
        <dbReference type="EMBL" id="OAA36660.1"/>
    </source>
</evidence>
<dbReference type="Proteomes" id="UP000243498">
    <property type="component" value="Unassembled WGS sequence"/>
</dbReference>
<dbReference type="AlphaFoldDB" id="A0A166Y986"/>
<comment type="caution">
    <text evidence="3">The sequence shown here is derived from an EMBL/GenBank/DDBJ whole genome shotgun (WGS) entry which is preliminary data.</text>
</comment>
<feature type="compositionally biased region" description="Basic and acidic residues" evidence="1">
    <location>
        <begin position="130"/>
        <end position="140"/>
    </location>
</feature>
<evidence type="ECO:0000256" key="2">
    <source>
        <dbReference type="SAM" id="Phobius"/>
    </source>
</evidence>
<keyword evidence="2" id="KW-1133">Transmembrane helix</keyword>
<dbReference type="OrthoDB" id="5367275at2759"/>
<name>A0A166Y986_METRR</name>
<gene>
    <name evidence="3" type="ORF">NOR_07460</name>
</gene>
<reference evidence="3 4" key="1">
    <citation type="journal article" date="2016" name="Genome Biol. Evol.">
        <title>Divergent and convergent evolution of fungal pathogenicity.</title>
        <authorList>
            <person name="Shang Y."/>
            <person name="Xiao G."/>
            <person name="Zheng P."/>
            <person name="Cen K."/>
            <person name="Zhan S."/>
            <person name="Wang C."/>
        </authorList>
    </citation>
    <scope>NUCLEOTIDE SEQUENCE [LARGE SCALE GENOMIC DNA]</scope>
    <source>
        <strain evidence="3 4">RCEF 4871</strain>
    </source>
</reference>
<dbReference type="EMBL" id="AZHC01000034">
    <property type="protein sequence ID" value="OAA36660.1"/>
    <property type="molecule type" value="Genomic_DNA"/>
</dbReference>
<keyword evidence="4" id="KW-1185">Reference proteome</keyword>
<evidence type="ECO:0000256" key="1">
    <source>
        <dbReference type="SAM" id="MobiDB-lite"/>
    </source>
</evidence>
<feature type="compositionally biased region" description="Basic residues" evidence="1">
    <location>
        <begin position="118"/>
        <end position="128"/>
    </location>
</feature>
<evidence type="ECO:0000313" key="4">
    <source>
        <dbReference type="Proteomes" id="UP000243498"/>
    </source>
</evidence>
<proteinExistence type="predicted"/>
<keyword evidence="2" id="KW-0812">Transmembrane</keyword>
<feature type="region of interest" description="Disordered" evidence="1">
    <location>
        <begin position="109"/>
        <end position="163"/>
    </location>
</feature>
<keyword evidence="2" id="KW-0472">Membrane</keyword>
<organism evidence="3 4">
    <name type="scientific">Metarhizium rileyi (strain RCEF 4871)</name>
    <name type="common">Nomuraea rileyi</name>
    <dbReference type="NCBI Taxonomy" id="1649241"/>
    <lineage>
        <taxon>Eukaryota</taxon>
        <taxon>Fungi</taxon>
        <taxon>Dikarya</taxon>
        <taxon>Ascomycota</taxon>
        <taxon>Pezizomycotina</taxon>
        <taxon>Sordariomycetes</taxon>
        <taxon>Hypocreomycetidae</taxon>
        <taxon>Hypocreales</taxon>
        <taxon>Clavicipitaceae</taxon>
        <taxon>Metarhizium</taxon>
    </lineage>
</organism>
<feature type="transmembrane region" description="Helical" evidence="2">
    <location>
        <begin position="30"/>
        <end position="50"/>
    </location>
</feature>
<protein>
    <submittedName>
        <fullName evidence="3">Uncharacterized protein</fullName>
    </submittedName>
</protein>